<dbReference type="InterPro" id="IPR038379">
    <property type="entry name" value="SecE_sf"/>
</dbReference>
<dbReference type="GO" id="GO:0005886">
    <property type="term" value="C:plasma membrane"/>
    <property type="evidence" value="ECO:0007669"/>
    <property type="project" value="UniProtKB-UniRule"/>
</dbReference>
<evidence type="ECO:0000256" key="8">
    <source>
        <dbReference type="ARBA" id="ARBA00023136"/>
    </source>
</evidence>
<gene>
    <name evidence="9 10" type="primary">secE</name>
    <name evidence="10" type="ORF">D9V70_00205</name>
</gene>
<proteinExistence type="inferred from homology"/>
<feature type="transmembrane region" description="Helical" evidence="9">
    <location>
        <begin position="43"/>
        <end position="60"/>
    </location>
</feature>
<evidence type="ECO:0000256" key="1">
    <source>
        <dbReference type="ARBA" id="ARBA00004370"/>
    </source>
</evidence>
<keyword evidence="3 9" id="KW-1003">Cell membrane</keyword>
<accession>A0A4D6Y717</accession>
<dbReference type="GO" id="GO:0043952">
    <property type="term" value="P:protein transport by the Sec complex"/>
    <property type="evidence" value="ECO:0007669"/>
    <property type="project" value="UniProtKB-UniRule"/>
</dbReference>
<comment type="subunit">
    <text evidence="9">Component of the Sec protein translocase complex. Heterotrimer consisting of SecY, SecE and SecG subunits. The heterotrimers can form oligomers, although 1 heterotrimer is thought to be able to translocate proteins. Interacts with the ribosome. Interacts with SecDF, and other proteins may be involved. Interacts with SecA.</text>
</comment>
<dbReference type="NCBIfam" id="TIGR00964">
    <property type="entry name" value="secE_bact"/>
    <property type="match status" value="1"/>
</dbReference>
<comment type="caution">
    <text evidence="9">Lacks conserved residue(s) required for the propagation of feature annotation.</text>
</comment>
<sequence>MNKNNNNQKKSQNLEKIKWLSIFILFILSFLTNYYFYQTKLSVRLLIISFLMVSAIRILLWTEKGRYILSYIKILKKEIQKIVWPEYKETLYTTLIVITITIFMSFILWIVDSVTFRLIEFIISLRF</sequence>
<dbReference type="GO" id="GO:0065002">
    <property type="term" value="P:intracellular protein transmembrane transport"/>
    <property type="evidence" value="ECO:0007669"/>
    <property type="project" value="UniProtKB-UniRule"/>
</dbReference>
<evidence type="ECO:0000256" key="9">
    <source>
        <dbReference type="HAMAP-Rule" id="MF_00422"/>
    </source>
</evidence>
<protein>
    <recommendedName>
        <fullName evidence="9">Protein translocase subunit SecE</fullName>
    </recommendedName>
</protein>
<dbReference type="PANTHER" id="PTHR33910">
    <property type="entry name" value="PROTEIN TRANSLOCASE SUBUNIT SECE"/>
    <property type="match status" value="1"/>
</dbReference>
<dbReference type="GO" id="GO:0009306">
    <property type="term" value="P:protein secretion"/>
    <property type="evidence" value="ECO:0007669"/>
    <property type="project" value="UniProtKB-UniRule"/>
</dbReference>
<reference evidence="10 11" key="1">
    <citation type="submission" date="2018-12" db="EMBL/GenBank/DDBJ databases">
        <authorList>
            <person name="Chong R.A."/>
        </authorList>
    </citation>
    <scope>NUCLEOTIDE SEQUENCE [LARGE SCALE GENOMIC DNA]</scope>
    <source>
        <strain evidence="10 11">Lps</strain>
    </source>
</reference>
<evidence type="ECO:0000256" key="2">
    <source>
        <dbReference type="ARBA" id="ARBA00022448"/>
    </source>
</evidence>
<dbReference type="EMBL" id="CP034870">
    <property type="protein sequence ID" value="QCI21941.1"/>
    <property type="molecule type" value="Genomic_DNA"/>
</dbReference>
<feature type="transmembrane region" description="Helical" evidence="9">
    <location>
        <begin position="91"/>
        <end position="111"/>
    </location>
</feature>
<dbReference type="RefSeq" id="WP_158355783.1">
    <property type="nucleotide sequence ID" value="NZ_CP034870.1"/>
</dbReference>
<dbReference type="InterPro" id="IPR005807">
    <property type="entry name" value="SecE_bac"/>
</dbReference>
<comment type="subcellular location">
    <subcellularLocation>
        <location evidence="1">Membrane</location>
    </subcellularLocation>
</comment>
<dbReference type="InterPro" id="IPR001901">
    <property type="entry name" value="Translocase_SecE/Sec61-g"/>
</dbReference>
<evidence type="ECO:0000256" key="4">
    <source>
        <dbReference type="ARBA" id="ARBA00022692"/>
    </source>
</evidence>
<dbReference type="GO" id="GO:0008320">
    <property type="term" value="F:protein transmembrane transporter activity"/>
    <property type="evidence" value="ECO:0007669"/>
    <property type="project" value="UniProtKB-UniRule"/>
</dbReference>
<dbReference type="GO" id="GO:0006605">
    <property type="term" value="P:protein targeting"/>
    <property type="evidence" value="ECO:0007669"/>
    <property type="project" value="UniProtKB-UniRule"/>
</dbReference>
<name>A0A4D6Y717_9GAMM</name>
<dbReference type="AlphaFoldDB" id="A0A4D6Y717"/>
<evidence type="ECO:0000256" key="6">
    <source>
        <dbReference type="ARBA" id="ARBA00022989"/>
    </source>
</evidence>
<keyword evidence="8 9" id="KW-0472">Membrane</keyword>
<keyword evidence="2 9" id="KW-0813">Transport</keyword>
<evidence type="ECO:0000256" key="5">
    <source>
        <dbReference type="ARBA" id="ARBA00022927"/>
    </source>
</evidence>
<keyword evidence="5 9" id="KW-0653">Protein transport</keyword>
<dbReference type="PRINTS" id="PR01650">
    <property type="entry name" value="SECETRNLCASE"/>
</dbReference>
<evidence type="ECO:0000313" key="11">
    <source>
        <dbReference type="Proteomes" id="UP000298564"/>
    </source>
</evidence>
<dbReference type="Pfam" id="PF00584">
    <property type="entry name" value="SecE"/>
    <property type="match status" value="1"/>
</dbReference>
<keyword evidence="7 9" id="KW-0811">Translocation</keyword>
<keyword evidence="4 9" id="KW-0812">Transmembrane</keyword>
<dbReference type="Proteomes" id="UP000298564">
    <property type="component" value="Chromosome"/>
</dbReference>
<reference evidence="10 11" key="2">
    <citation type="submission" date="2019-05" db="EMBL/GenBank/DDBJ databases">
        <title>Genome evolution of the obligate endosymbiont Buchnera aphidicola.</title>
        <authorList>
            <person name="Moran N.A."/>
        </authorList>
    </citation>
    <scope>NUCLEOTIDE SEQUENCE [LARGE SCALE GENOMIC DNA]</scope>
    <source>
        <strain evidence="10 11">Lps</strain>
    </source>
</reference>
<comment type="function">
    <text evidence="9">Essential subunit of the Sec protein translocation channel SecYEG. Clamps together the 2 halves of SecY. May contact the channel plug during translocation.</text>
</comment>
<feature type="transmembrane region" description="Helical" evidence="9">
    <location>
        <begin position="20"/>
        <end position="37"/>
    </location>
</feature>
<keyword evidence="6 9" id="KW-1133">Transmembrane helix</keyword>
<evidence type="ECO:0000313" key="10">
    <source>
        <dbReference type="EMBL" id="QCI21941.1"/>
    </source>
</evidence>
<evidence type="ECO:0000256" key="7">
    <source>
        <dbReference type="ARBA" id="ARBA00023010"/>
    </source>
</evidence>
<dbReference type="Gene3D" id="1.20.5.1030">
    <property type="entry name" value="Preprotein translocase secy subunit"/>
    <property type="match status" value="1"/>
</dbReference>
<dbReference type="HAMAP" id="MF_00422">
    <property type="entry name" value="SecE"/>
    <property type="match status" value="1"/>
</dbReference>
<dbReference type="PANTHER" id="PTHR33910:SF1">
    <property type="entry name" value="PROTEIN TRANSLOCASE SUBUNIT SECE"/>
    <property type="match status" value="1"/>
</dbReference>
<comment type="similarity">
    <text evidence="9">Belongs to the SecE/SEC61-gamma family.</text>
</comment>
<evidence type="ECO:0000256" key="3">
    <source>
        <dbReference type="ARBA" id="ARBA00022475"/>
    </source>
</evidence>
<dbReference type="OrthoDB" id="9806365at2"/>
<organism evidence="10 11">
    <name type="scientific">Buchnera aphidicola</name>
    <name type="common">Lipaphis pseudobrassicae</name>
    <dbReference type="NCBI Taxonomy" id="1258543"/>
    <lineage>
        <taxon>Bacteria</taxon>
        <taxon>Pseudomonadati</taxon>
        <taxon>Pseudomonadota</taxon>
        <taxon>Gammaproteobacteria</taxon>
        <taxon>Enterobacterales</taxon>
        <taxon>Erwiniaceae</taxon>
        <taxon>Buchnera</taxon>
    </lineage>
</organism>